<organism evidence="1 2">
    <name type="scientific">Natronoglomus mannanivorans</name>
    <dbReference type="NCBI Taxonomy" id="2979990"/>
    <lineage>
        <taxon>Archaea</taxon>
        <taxon>Methanobacteriati</taxon>
        <taxon>Methanobacteriota</taxon>
        <taxon>Stenosarchaea group</taxon>
        <taxon>Halobacteria</taxon>
        <taxon>Halobacteriales</taxon>
        <taxon>Natrialbaceae</taxon>
        <taxon>Natronoglomus</taxon>
    </lineage>
</organism>
<name>A0AAP3E3F2_9EURY</name>
<comment type="caution">
    <text evidence="1">The sequence shown here is derived from an EMBL/GenBank/DDBJ whole genome shotgun (WGS) entry which is preliminary data.</text>
</comment>
<accession>A0AAP3E3F2</accession>
<dbReference type="EMBL" id="JAOPKA010000014">
    <property type="protein sequence ID" value="MCU4743330.1"/>
    <property type="molecule type" value="Genomic_DNA"/>
</dbReference>
<protein>
    <submittedName>
        <fullName evidence="1">Uncharacterized protein</fullName>
    </submittedName>
</protein>
<evidence type="ECO:0000313" key="2">
    <source>
        <dbReference type="Proteomes" id="UP001321018"/>
    </source>
</evidence>
<reference evidence="1" key="1">
    <citation type="submission" date="2022-09" db="EMBL/GenBank/DDBJ databases">
        <title>Enrichment on poylsaccharides allowed isolation of novel metabolic and taxonomic groups of Haloarchaea.</title>
        <authorList>
            <person name="Sorokin D.Y."/>
            <person name="Elcheninov A.G."/>
            <person name="Khizhniak T.V."/>
            <person name="Kolganova T.V."/>
            <person name="Kublanov I.V."/>
        </authorList>
    </citation>
    <scope>NUCLEOTIDE SEQUENCE</scope>
    <source>
        <strain evidence="1">AArc-xg1-1</strain>
    </source>
</reference>
<gene>
    <name evidence="1" type="ORF">OB960_18240</name>
</gene>
<dbReference type="RefSeq" id="WP_338005182.1">
    <property type="nucleotide sequence ID" value="NZ_JAOPKA010000014.1"/>
</dbReference>
<dbReference type="AlphaFoldDB" id="A0AAP3E3F2"/>
<sequence length="187" mass="20683">MASNTLLKPLNQSCRRISSSLSSGNRQTDSADYAIELATWKRTKRDRGLEQKRIEEAVDNEELEDFEECGITTDPEAYENVPTSGAYITVKETKPQVFATITGNGGMGTLGKMSASNSENYFWEIHLIPTVFLPTLFCRRLLILLSCRCRIEESKDTASAVFVRHDSVRCVWLGIGRSGPVAAGSLA</sequence>
<proteinExistence type="predicted"/>
<evidence type="ECO:0000313" key="1">
    <source>
        <dbReference type="EMBL" id="MCU4743330.1"/>
    </source>
</evidence>
<dbReference type="Proteomes" id="UP001321018">
    <property type="component" value="Unassembled WGS sequence"/>
</dbReference>